<keyword evidence="2" id="KW-1185">Reference proteome</keyword>
<keyword evidence="1" id="KW-0946">Virion</keyword>
<organism evidence="1 2">
    <name type="scientific">Bacillus salipaludis</name>
    <dbReference type="NCBI Taxonomy" id="2547811"/>
    <lineage>
        <taxon>Bacteria</taxon>
        <taxon>Bacillati</taxon>
        <taxon>Bacillota</taxon>
        <taxon>Bacilli</taxon>
        <taxon>Bacillales</taxon>
        <taxon>Bacillaceae</taxon>
        <taxon>Bacillus</taxon>
    </lineage>
</organism>
<accession>A0AA90R8K6</accession>
<reference evidence="1" key="1">
    <citation type="submission" date="2023-08" db="EMBL/GenBank/DDBJ databases">
        <title>Nitrogen cycling bacteria in agricultural field soils.</title>
        <authorList>
            <person name="Jang J."/>
        </authorList>
    </citation>
    <scope>NUCLEOTIDE SEQUENCE</scope>
    <source>
        <strain evidence="1">PS3-36</strain>
    </source>
</reference>
<dbReference type="Proteomes" id="UP001178888">
    <property type="component" value="Unassembled WGS sequence"/>
</dbReference>
<comment type="caution">
    <text evidence="1">The sequence shown here is derived from an EMBL/GenBank/DDBJ whole genome shotgun (WGS) entry which is preliminary data.</text>
</comment>
<gene>
    <name evidence="1" type="ORF">RCG21_19305</name>
</gene>
<keyword evidence="1" id="KW-0167">Capsid protein</keyword>
<dbReference type="Pfam" id="PF11122">
    <property type="entry name" value="Spore-coat_CotD"/>
    <property type="match status" value="1"/>
</dbReference>
<evidence type="ECO:0000313" key="2">
    <source>
        <dbReference type="Proteomes" id="UP001178888"/>
    </source>
</evidence>
<dbReference type="EMBL" id="JAVGVR010000001">
    <property type="protein sequence ID" value="MDQ6598476.1"/>
    <property type="molecule type" value="Genomic_DNA"/>
</dbReference>
<proteinExistence type="predicted"/>
<sequence length="100" mass="11432">MPAQSVPLQACQPIYCPPQMFPAQYDPPLVSPGQQYVKTNLFNNVVTHVHPSHTTTVNKQMIHHQYYFPHTESCVNECCETHTMCGFPVNPCWPPRPFGY</sequence>
<evidence type="ECO:0000313" key="1">
    <source>
        <dbReference type="EMBL" id="MDQ6598476.1"/>
    </source>
</evidence>
<name>A0AA90R8K6_9BACI</name>
<dbReference type="InterPro" id="IPR020108">
    <property type="entry name" value="Spore_coat_CotD"/>
</dbReference>
<protein>
    <submittedName>
        <fullName evidence="1">CotD family spore coat protein</fullName>
    </submittedName>
</protein>
<dbReference type="AlphaFoldDB" id="A0AA90R8K6"/>